<organism evidence="1 2">
    <name type="scientific">Desulfovibrio subterraneus</name>
    <dbReference type="NCBI Taxonomy" id="2718620"/>
    <lineage>
        <taxon>Bacteria</taxon>
        <taxon>Pseudomonadati</taxon>
        <taxon>Thermodesulfobacteriota</taxon>
        <taxon>Desulfovibrionia</taxon>
        <taxon>Desulfovibrionales</taxon>
        <taxon>Desulfovibrionaceae</taxon>
        <taxon>Desulfovibrio</taxon>
    </lineage>
</organism>
<accession>A0A7J0BLJ7</accession>
<comment type="caution">
    <text evidence="1">The sequence shown here is derived from an EMBL/GenBank/DDBJ whole genome shotgun (WGS) entry which is preliminary data.</text>
</comment>
<dbReference type="RefSeq" id="WP_174406224.1">
    <property type="nucleotide sequence ID" value="NZ_BLVO01000016.1"/>
</dbReference>
<evidence type="ECO:0000313" key="2">
    <source>
        <dbReference type="Proteomes" id="UP000503840"/>
    </source>
</evidence>
<evidence type="ECO:0000313" key="1">
    <source>
        <dbReference type="EMBL" id="GFM34540.1"/>
    </source>
</evidence>
<evidence type="ECO:0008006" key="3">
    <source>
        <dbReference type="Google" id="ProtNLM"/>
    </source>
</evidence>
<dbReference type="Pfam" id="PF02635">
    <property type="entry name" value="DsrE"/>
    <property type="match status" value="1"/>
</dbReference>
<dbReference type="SUPFAM" id="SSF75169">
    <property type="entry name" value="DsrEFH-like"/>
    <property type="match status" value="1"/>
</dbReference>
<reference evidence="1 2" key="1">
    <citation type="submission" date="2020-05" db="EMBL/GenBank/DDBJ databases">
        <title>Draft genome sequence of Desulfovibrio sp. strain HN2T.</title>
        <authorList>
            <person name="Ueno A."/>
            <person name="Tamazawa S."/>
            <person name="Tamamura S."/>
            <person name="Murakami T."/>
            <person name="Kiyama T."/>
            <person name="Inomata H."/>
            <person name="Amano Y."/>
            <person name="Miyakawa K."/>
            <person name="Tamaki H."/>
            <person name="Naganuma T."/>
            <person name="Kaneko K."/>
        </authorList>
    </citation>
    <scope>NUCLEOTIDE SEQUENCE [LARGE SCALE GENOMIC DNA]</scope>
    <source>
        <strain evidence="1 2">HN2</strain>
    </source>
</reference>
<name>A0A7J0BLJ7_9BACT</name>
<gene>
    <name evidence="1" type="ORF">DSM101010T_29050</name>
</gene>
<dbReference type="PANTHER" id="PTHR37691">
    <property type="entry name" value="BLR3518 PROTEIN"/>
    <property type="match status" value="1"/>
</dbReference>
<sequence length="113" mass="12181">MENAIVFHFDNGEAELNIAISNITNTFAAYEGQECSLVLVVNGPGIKLMGKDSPFAGALEALCDKGLSLRVCNNALTKFGLAPEWLTPSGRIVPAGIIELVELQRKGYIYIKP</sequence>
<dbReference type="InterPro" id="IPR003787">
    <property type="entry name" value="Sulphur_relay_DsrE/F-like"/>
</dbReference>
<dbReference type="InterPro" id="IPR027396">
    <property type="entry name" value="DsrEFH-like"/>
</dbReference>
<keyword evidence="2" id="KW-1185">Reference proteome</keyword>
<dbReference type="AlphaFoldDB" id="A0A7J0BLJ7"/>
<proteinExistence type="predicted"/>
<dbReference type="PANTHER" id="PTHR37691:SF1">
    <property type="entry name" value="BLR3518 PROTEIN"/>
    <property type="match status" value="1"/>
</dbReference>
<dbReference type="Proteomes" id="UP000503840">
    <property type="component" value="Unassembled WGS sequence"/>
</dbReference>
<dbReference type="Gene3D" id="3.40.1260.10">
    <property type="entry name" value="DsrEFH-like"/>
    <property type="match status" value="1"/>
</dbReference>
<dbReference type="EMBL" id="BLVO01000016">
    <property type="protein sequence ID" value="GFM34540.1"/>
    <property type="molecule type" value="Genomic_DNA"/>
</dbReference>
<protein>
    <recommendedName>
        <fullName evidence="3">Sulfur reduction protein DsrE</fullName>
    </recommendedName>
</protein>